<dbReference type="PANTHER" id="PTHR40841:SF2">
    <property type="entry name" value="SIDEROPHORE-DEGRADING ESTERASE (EUROFUNG)"/>
    <property type="match status" value="1"/>
</dbReference>
<dbReference type="Gene3D" id="3.40.50.1820">
    <property type="entry name" value="alpha/beta hydrolase"/>
    <property type="match status" value="1"/>
</dbReference>
<accession>A0A1E1F4J5</accession>
<keyword evidence="4" id="KW-1185">Reference proteome</keyword>
<comment type="similarity">
    <text evidence="1">Belongs to the esterase D family.</text>
</comment>
<dbReference type="InterPro" id="IPR029058">
    <property type="entry name" value="AB_hydrolase_fold"/>
</dbReference>
<organism evidence="3 4">
    <name type="scientific">Sphingobium cloacae</name>
    <dbReference type="NCBI Taxonomy" id="120107"/>
    <lineage>
        <taxon>Bacteria</taxon>
        <taxon>Pseudomonadati</taxon>
        <taxon>Pseudomonadota</taxon>
        <taxon>Alphaproteobacteria</taxon>
        <taxon>Sphingomonadales</taxon>
        <taxon>Sphingomonadaceae</taxon>
        <taxon>Sphingobium</taxon>
    </lineage>
</organism>
<dbReference type="PANTHER" id="PTHR40841">
    <property type="entry name" value="SIDEROPHORE TRIACETYLFUSARININE C ESTERASE"/>
    <property type="match status" value="1"/>
</dbReference>
<dbReference type="RefSeq" id="WP_066519026.1">
    <property type="nucleotide sequence ID" value="NZ_AP017655.1"/>
</dbReference>
<dbReference type="Pfam" id="PF00756">
    <property type="entry name" value="Esterase"/>
    <property type="match status" value="1"/>
</dbReference>
<dbReference type="GO" id="GO:0016788">
    <property type="term" value="F:hydrolase activity, acting on ester bonds"/>
    <property type="evidence" value="ECO:0007669"/>
    <property type="project" value="TreeGrafter"/>
</dbReference>
<dbReference type="Proteomes" id="UP000218272">
    <property type="component" value="Chromosome SCLO_1"/>
</dbReference>
<dbReference type="SUPFAM" id="SSF53474">
    <property type="entry name" value="alpha/beta-Hydrolases"/>
    <property type="match status" value="1"/>
</dbReference>
<proteinExistence type="inferred from homology"/>
<dbReference type="OrthoDB" id="5523653at2"/>
<gene>
    <name evidence="3" type="ORF">SCLO_1023210</name>
</gene>
<evidence type="ECO:0000313" key="4">
    <source>
        <dbReference type="Proteomes" id="UP000218272"/>
    </source>
</evidence>
<keyword evidence="2" id="KW-0378">Hydrolase</keyword>
<evidence type="ECO:0000256" key="1">
    <source>
        <dbReference type="ARBA" id="ARBA00005622"/>
    </source>
</evidence>
<dbReference type="KEGG" id="sclo:SCLO_1023210"/>
<protein>
    <recommendedName>
        <fullName evidence="5">Esterase</fullName>
    </recommendedName>
</protein>
<evidence type="ECO:0008006" key="5">
    <source>
        <dbReference type="Google" id="ProtNLM"/>
    </source>
</evidence>
<name>A0A1E1F4J5_9SPHN</name>
<evidence type="ECO:0000313" key="3">
    <source>
        <dbReference type="EMBL" id="BAV65361.1"/>
    </source>
</evidence>
<evidence type="ECO:0000256" key="2">
    <source>
        <dbReference type="ARBA" id="ARBA00022801"/>
    </source>
</evidence>
<dbReference type="InterPro" id="IPR052558">
    <property type="entry name" value="Siderophore_Hydrolase_D"/>
</dbReference>
<dbReference type="InterPro" id="IPR000801">
    <property type="entry name" value="Esterase-like"/>
</dbReference>
<dbReference type="EMBL" id="AP017655">
    <property type="protein sequence ID" value="BAV65361.1"/>
    <property type="molecule type" value="Genomic_DNA"/>
</dbReference>
<dbReference type="AlphaFoldDB" id="A0A1E1F4J5"/>
<sequence length="311" mass="34028">MMLRTIVASIRTAAFGRKRQALHDRATARHGLLEPVGSGLAIPDIQQYTARGANGDYTIFVTLPSGPPPGAGYPVLTLLDGNAWIAGAAEALRWQSRFAIQSEIEPMIVVAVGYPGEAPFDLGRRAYDFLPDHSSGKLSERFMQGAPWHQPGGADAFLDFLKGPLRDDLAERYPVDRSRQILCGHSFGGFFALYALLHRPEAFRHYAALSPSLWWDDGRLLKDAEAAIAAMPRDLVTDILIAVGERETPERPKISARMLDDSAAFVDRLERERLAGVSVDYRVLAGENHQSLLTAAFSAVLRFATMNGGQA</sequence>
<reference evidence="3 4" key="1">
    <citation type="submission" date="2016-10" db="EMBL/GenBank/DDBJ databases">
        <title>Complete Genome Sequence of the Nonylphenol-Degrading Bacterium Sphingobium cloacae JCM 10874T.</title>
        <authorList>
            <person name="Ootsuka M."/>
            <person name="Nishizawa T."/>
            <person name="Ohta H."/>
        </authorList>
    </citation>
    <scope>NUCLEOTIDE SEQUENCE [LARGE SCALE GENOMIC DNA]</scope>
    <source>
        <strain evidence="3 4">JCM 10874</strain>
    </source>
</reference>